<organism evidence="3 4">
    <name type="scientific">Rhizophagus irregularis (strain DAOM 197198w)</name>
    <name type="common">Glomus intraradices</name>
    <dbReference type="NCBI Taxonomy" id="1432141"/>
    <lineage>
        <taxon>Eukaryota</taxon>
        <taxon>Fungi</taxon>
        <taxon>Fungi incertae sedis</taxon>
        <taxon>Mucoromycota</taxon>
        <taxon>Glomeromycotina</taxon>
        <taxon>Glomeromycetes</taxon>
        <taxon>Glomerales</taxon>
        <taxon>Glomeraceae</taxon>
        <taxon>Rhizophagus</taxon>
    </lineage>
</organism>
<accession>A0A015KIQ1</accession>
<dbReference type="EMBL" id="JEMT01017742">
    <property type="protein sequence ID" value="EXX67444.1"/>
    <property type="molecule type" value="Genomic_DNA"/>
</dbReference>
<dbReference type="InterPro" id="IPR003172">
    <property type="entry name" value="ML_dom"/>
</dbReference>
<proteinExistence type="predicted"/>
<feature type="chain" id="PRO_5001474901" description="MD-2-related lipid-recognition domain-containing protein" evidence="1">
    <location>
        <begin position="22"/>
        <end position="148"/>
    </location>
</feature>
<feature type="signal peptide" evidence="1">
    <location>
        <begin position="1"/>
        <end position="21"/>
    </location>
</feature>
<protein>
    <recommendedName>
        <fullName evidence="2">MD-2-related lipid-recognition domain-containing protein</fullName>
    </recommendedName>
</protein>
<sequence>MIKIKILFVFTLLIMISLIEAVPNQLVKRTTEFGQCDGRIKPLDVTTYPSDFVPNNELALNIKGDFGTELTEKAKLFITVSYSDWTYDYGFNGNICSIIKCPAPANFEIQTAVLLKDLPSGYLFSVAIFTDYDKSHNRPQACAVAREK</sequence>
<evidence type="ECO:0000313" key="3">
    <source>
        <dbReference type="EMBL" id="EXX67444.1"/>
    </source>
</evidence>
<keyword evidence="4" id="KW-1185">Reference proteome</keyword>
<comment type="caution">
    <text evidence="3">The sequence shown here is derived from an EMBL/GenBank/DDBJ whole genome shotgun (WGS) entry which is preliminary data.</text>
</comment>
<evidence type="ECO:0000313" key="4">
    <source>
        <dbReference type="Proteomes" id="UP000022910"/>
    </source>
</evidence>
<reference evidence="3 4" key="1">
    <citation type="submission" date="2014-02" db="EMBL/GenBank/DDBJ databases">
        <title>Single nucleus genome sequencing reveals high similarity among nuclei of an endomycorrhizal fungus.</title>
        <authorList>
            <person name="Lin K."/>
            <person name="Geurts R."/>
            <person name="Zhang Z."/>
            <person name="Limpens E."/>
            <person name="Saunders D.G."/>
            <person name="Mu D."/>
            <person name="Pang E."/>
            <person name="Cao H."/>
            <person name="Cha H."/>
            <person name="Lin T."/>
            <person name="Zhou Q."/>
            <person name="Shang Y."/>
            <person name="Li Y."/>
            <person name="Ivanov S."/>
            <person name="Sharma T."/>
            <person name="Velzen R.V."/>
            <person name="Ruijter N.D."/>
            <person name="Aanen D.K."/>
            <person name="Win J."/>
            <person name="Kamoun S."/>
            <person name="Bisseling T."/>
            <person name="Huang S."/>
        </authorList>
    </citation>
    <scope>NUCLEOTIDE SEQUENCE [LARGE SCALE GENOMIC DNA]</scope>
    <source>
        <strain evidence="4">DAOM197198w</strain>
    </source>
</reference>
<gene>
    <name evidence="3" type="ORF">RirG_114300</name>
</gene>
<keyword evidence="1" id="KW-0732">Signal</keyword>
<evidence type="ECO:0000256" key="1">
    <source>
        <dbReference type="SAM" id="SignalP"/>
    </source>
</evidence>
<dbReference type="AlphaFoldDB" id="A0A015KIQ1"/>
<dbReference type="OrthoDB" id="2361507at2759"/>
<evidence type="ECO:0000259" key="2">
    <source>
        <dbReference type="Pfam" id="PF02221"/>
    </source>
</evidence>
<dbReference type="Proteomes" id="UP000022910">
    <property type="component" value="Unassembled WGS sequence"/>
</dbReference>
<dbReference type="SMR" id="A0A015KIQ1"/>
<name>A0A015KIQ1_RHIIW</name>
<feature type="domain" description="MD-2-related lipid-recognition" evidence="2">
    <location>
        <begin position="32"/>
        <end position="142"/>
    </location>
</feature>
<dbReference type="HOGENOM" id="CLU_1759803_0_0_1"/>
<dbReference type="Pfam" id="PF02221">
    <property type="entry name" value="E1_DerP2_DerF2"/>
    <property type="match status" value="1"/>
</dbReference>